<proteinExistence type="predicted"/>
<feature type="compositionally biased region" description="Polar residues" evidence="2">
    <location>
        <begin position="36"/>
        <end position="48"/>
    </location>
</feature>
<evidence type="ECO:0000259" key="3">
    <source>
        <dbReference type="PROSITE" id="PS50157"/>
    </source>
</evidence>
<dbReference type="Proteomes" id="UP000803844">
    <property type="component" value="Unassembled WGS sequence"/>
</dbReference>
<dbReference type="AlphaFoldDB" id="A0A9P4YCP2"/>
<dbReference type="EMBL" id="MU032344">
    <property type="protein sequence ID" value="KAF3770635.1"/>
    <property type="molecule type" value="Genomic_DNA"/>
</dbReference>
<evidence type="ECO:0000313" key="4">
    <source>
        <dbReference type="EMBL" id="KAF3770635.1"/>
    </source>
</evidence>
<reference evidence="4" key="1">
    <citation type="journal article" date="2020" name="Phytopathology">
        <title>Genome sequence of the chestnut blight fungus Cryphonectria parasitica EP155: A fundamental resource for an archetypical invasive plant pathogen.</title>
        <authorList>
            <person name="Crouch J.A."/>
            <person name="Dawe A."/>
            <person name="Aerts A."/>
            <person name="Barry K."/>
            <person name="Churchill A.C.L."/>
            <person name="Grimwood J."/>
            <person name="Hillman B."/>
            <person name="Milgroom M.G."/>
            <person name="Pangilinan J."/>
            <person name="Smith M."/>
            <person name="Salamov A."/>
            <person name="Schmutz J."/>
            <person name="Yadav J."/>
            <person name="Grigoriev I.V."/>
            <person name="Nuss D."/>
        </authorList>
    </citation>
    <scope>NUCLEOTIDE SEQUENCE</scope>
    <source>
        <strain evidence="4">EP155</strain>
    </source>
</reference>
<name>A0A9P4YCP2_CRYP1</name>
<dbReference type="GO" id="GO:0008270">
    <property type="term" value="F:zinc ion binding"/>
    <property type="evidence" value="ECO:0007669"/>
    <property type="project" value="UniProtKB-KW"/>
</dbReference>
<evidence type="ECO:0000256" key="2">
    <source>
        <dbReference type="SAM" id="MobiDB-lite"/>
    </source>
</evidence>
<dbReference type="OrthoDB" id="2687452at2759"/>
<organism evidence="4 5">
    <name type="scientific">Cryphonectria parasitica (strain ATCC 38755 / EP155)</name>
    <dbReference type="NCBI Taxonomy" id="660469"/>
    <lineage>
        <taxon>Eukaryota</taxon>
        <taxon>Fungi</taxon>
        <taxon>Dikarya</taxon>
        <taxon>Ascomycota</taxon>
        <taxon>Pezizomycotina</taxon>
        <taxon>Sordariomycetes</taxon>
        <taxon>Sordariomycetidae</taxon>
        <taxon>Diaporthales</taxon>
        <taxon>Cryphonectriaceae</taxon>
        <taxon>Cryphonectria-Endothia species complex</taxon>
        <taxon>Cryphonectria</taxon>
    </lineage>
</organism>
<keyword evidence="5" id="KW-1185">Reference proteome</keyword>
<evidence type="ECO:0000256" key="1">
    <source>
        <dbReference type="PROSITE-ProRule" id="PRU00042"/>
    </source>
</evidence>
<dbReference type="InterPro" id="IPR013087">
    <property type="entry name" value="Znf_C2H2_type"/>
</dbReference>
<dbReference type="GeneID" id="63832275"/>
<keyword evidence="1" id="KW-0862">Zinc</keyword>
<dbReference type="RefSeq" id="XP_040781596.1">
    <property type="nucleotide sequence ID" value="XM_040915146.1"/>
</dbReference>
<dbReference type="SMART" id="SM00355">
    <property type="entry name" value="ZnF_C2H2"/>
    <property type="match status" value="2"/>
</dbReference>
<keyword evidence="1" id="KW-0479">Metal-binding</keyword>
<protein>
    <recommendedName>
        <fullName evidence="3">C2H2-type domain-containing protein</fullName>
    </recommendedName>
</protein>
<dbReference type="Gene3D" id="3.30.160.60">
    <property type="entry name" value="Classic Zinc Finger"/>
    <property type="match status" value="1"/>
</dbReference>
<sequence>MPSRGSRVAFKSLGASEVETGAAGSGHKPRTRNKDSSIPPSRQRQNCSQCGKQFSRADALLRHCIAKHVRPDESPAYYCLVPGCDARDHKFRRHDKFLAHFKRHQLNRKPRYTVDYVWSPPPDDDSTADVDSTAAAAAPEVVSTTADVVASPPILLEDQLQAISPQPASLSPNGLAVLHAEHSITLVELEAREADLESRQAELKEKQQKFIQTSDLRSDLMMFLNKWDILGDDNCETVLTVSLRAAARAAETHCVSAGQEMEEASEARRHATDLVEAIAKRASVLKRALDAKTHLQTPEERAERTQLWWLLSRT</sequence>
<feature type="domain" description="C2H2-type" evidence="3">
    <location>
        <begin position="45"/>
        <end position="73"/>
    </location>
</feature>
<dbReference type="PROSITE" id="PS00028">
    <property type="entry name" value="ZINC_FINGER_C2H2_1"/>
    <property type="match status" value="1"/>
</dbReference>
<accession>A0A9P4YCP2</accession>
<keyword evidence="1" id="KW-0863">Zinc-finger</keyword>
<dbReference type="PROSITE" id="PS50157">
    <property type="entry name" value="ZINC_FINGER_C2H2_2"/>
    <property type="match status" value="1"/>
</dbReference>
<comment type="caution">
    <text evidence="4">The sequence shown here is derived from an EMBL/GenBank/DDBJ whole genome shotgun (WGS) entry which is preliminary data.</text>
</comment>
<feature type="region of interest" description="Disordered" evidence="2">
    <location>
        <begin position="1"/>
        <end position="48"/>
    </location>
</feature>
<evidence type="ECO:0000313" key="5">
    <source>
        <dbReference type="Proteomes" id="UP000803844"/>
    </source>
</evidence>
<gene>
    <name evidence="4" type="ORF">M406DRAFT_105453</name>
</gene>